<dbReference type="Proteomes" id="UP000198994">
    <property type="component" value="Unassembled WGS sequence"/>
</dbReference>
<dbReference type="RefSeq" id="WP_089955106.1">
    <property type="nucleotide sequence ID" value="NZ_FNAV01000002.1"/>
</dbReference>
<keyword evidence="1" id="KW-1133">Transmembrane helix</keyword>
<name>A0A1G7BDN6_9RHOB</name>
<dbReference type="Pfam" id="PF13801">
    <property type="entry name" value="Metal_resist"/>
    <property type="match status" value="1"/>
</dbReference>
<accession>A0A1G7BDN6</accession>
<evidence type="ECO:0000313" key="3">
    <source>
        <dbReference type="Proteomes" id="UP000198994"/>
    </source>
</evidence>
<proteinExistence type="predicted"/>
<dbReference type="InterPro" id="IPR025961">
    <property type="entry name" value="Metal_resist"/>
</dbReference>
<gene>
    <name evidence="2" type="ORF">SAMN04488105_102106</name>
</gene>
<feature type="transmembrane region" description="Helical" evidence="1">
    <location>
        <begin position="16"/>
        <end position="37"/>
    </location>
</feature>
<dbReference type="AlphaFoldDB" id="A0A1G7BDN6"/>
<evidence type="ECO:0000256" key="1">
    <source>
        <dbReference type="SAM" id="Phobius"/>
    </source>
</evidence>
<reference evidence="3" key="1">
    <citation type="submission" date="2016-10" db="EMBL/GenBank/DDBJ databases">
        <authorList>
            <person name="Varghese N."/>
            <person name="Submissions S."/>
        </authorList>
    </citation>
    <scope>NUCLEOTIDE SEQUENCE [LARGE SCALE GENOMIC DNA]</scope>
    <source>
        <strain evidence="3">DSM 10146</strain>
    </source>
</reference>
<protein>
    <submittedName>
        <fullName evidence="2">Uncharacterized membrane protein</fullName>
    </submittedName>
</protein>
<dbReference type="EMBL" id="FNAV01000002">
    <property type="protein sequence ID" value="SDE25082.1"/>
    <property type="molecule type" value="Genomic_DNA"/>
</dbReference>
<keyword evidence="1" id="KW-0812">Transmembrane</keyword>
<sequence length="170" mass="19043">MADAESRPKMRRGLRVLLFASLALNLAVVGVGAGFVLRHPVHDREPPPRGRDFVFPYTSAFSEEQRRELGRNLRQSFKHDRAQGGEPPSFVDGYNAALDLLRAEPFDSAAFGATLEAQSARGEARQKAGQRLLVDYVATLDPEERRAYADRLEVEIAKIAEHAKRFRPKD</sequence>
<organism evidence="2 3">
    <name type="scientific">Salipiger thiooxidans</name>
    <dbReference type="NCBI Taxonomy" id="282683"/>
    <lineage>
        <taxon>Bacteria</taxon>
        <taxon>Pseudomonadati</taxon>
        <taxon>Pseudomonadota</taxon>
        <taxon>Alphaproteobacteria</taxon>
        <taxon>Rhodobacterales</taxon>
        <taxon>Roseobacteraceae</taxon>
        <taxon>Salipiger</taxon>
    </lineage>
</organism>
<dbReference type="STRING" id="282683.SAMN04488105_102106"/>
<evidence type="ECO:0000313" key="2">
    <source>
        <dbReference type="EMBL" id="SDE25082.1"/>
    </source>
</evidence>
<keyword evidence="3" id="KW-1185">Reference proteome</keyword>
<keyword evidence="1" id="KW-0472">Membrane</keyword>
<dbReference type="OrthoDB" id="7688532at2"/>